<comment type="catalytic activity">
    <reaction evidence="19">
        <text>3-phosphoshikimate + phosphoenolpyruvate = 5-O-(1-carboxyvinyl)-3-phosphoshikimate + phosphate</text>
        <dbReference type="Rhea" id="RHEA:21256"/>
        <dbReference type="ChEBI" id="CHEBI:43474"/>
        <dbReference type="ChEBI" id="CHEBI:57701"/>
        <dbReference type="ChEBI" id="CHEBI:58702"/>
        <dbReference type="ChEBI" id="CHEBI:145989"/>
        <dbReference type="EC" id="2.5.1.19"/>
    </reaction>
    <physiologicalReaction direction="left-to-right" evidence="19">
        <dbReference type="Rhea" id="RHEA:21257"/>
    </physiologicalReaction>
</comment>
<comment type="cofactor">
    <cofactor evidence="22">
        <name>Zn(2+)</name>
        <dbReference type="ChEBI" id="CHEBI:29105"/>
    </cofactor>
    <text evidence="22">Binds 2 Zn(2+) ions per subunit.</text>
</comment>
<accession>A0A5N6KVW1</accession>
<dbReference type="InterPro" id="IPR031322">
    <property type="entry name" value="Shikimate/glucono_kinase"/>
</dbReference>
<evidence type="ECO:0000256" key="7">
    <source>
        <dbReference type="ARBA" id="ARBA00022605"/>
    </source>
</evidence>
<dbReference type="FunFam" id="3.40.50.300:FF:001256">
    <property type="entry name" value="Pentafunctional AROM polypeptide"/>
    <property type="match status" value="1"/>
</dbReference>
<evidence type="ECO:0000256" key="18">
    <source>
        <dbReference type="ARBA" id="ARBA00023268"/>
    </source>
</evidence>
<dbReference type="InterPro" id="IPR006264">
    <property type="entry name" value="EPSP_synthase"/>
</dbReference>
<dbReference type="GO" id="GO:0003855">
    <property type="term" value="F:3-dehydroquinate dehydratase activity"/>
    <property type="evidence" value="ECO:0007669"/>
    <property type="project" value="UniProtKB-EC"/>
</dbReference>
<reference evidence="28 29" key="1">
    <citation type="submission" date="2019-06" db="EMBL/GenBank/DDBJ databases">
        <title>A chromosomal-level reference genome of Carpinus fangiana (Coryloideae, Betulaceae).</title>
        <authorList>
            <person name="Yang X."/>
            <person name="Wang Z."/>
            <person name="Zhang L."/>
            <person name="Hao G."/>
            <person name="Liu J."/>
            <person name="Yang Y."/>
        </authorList>
    </citation>
    <scope>NUCLEOTIDE SEQUENCE [LARGE SCALE GENOMIC DNA]</scope>
    <source>
        <strain evidence="28">Cfa_2016G</strain>
        <tissue evidence="28">Leaf</tissue>
    </source>
</reference>
<keyword evidence="10" id="KW-0547">Nucleotide-binding</keyword>
<dbReference type="PIRSF" id="PIRSF000514">
    <property type="entry name" value="Pentafunct_AroM"/>
    <property type="match status" value="1"/>
</dbReference>
<evidence type="ECO:0000256" key="8">
    <source>
        <dbReference type="ARBA" id="ARBA00022679"/>
    </source>
</evidence>
<dbReference type="HAMAP" id="MF_00210">
    <property type="entry name" value="EPSP_synth"/>
    <property type="match status" value="1"/>
</dbReference>
<sequence>MGSAAQLTKVKILGEETIFISHGLFLGQVAVDLLQNVKADKAAATKFALVTDTNLAPTYLPAFERSFADAKARIGDPASKDELFSYQIPPGESSKSRDTVGAIHDWLAQNKCQRDTIVIALGGGVVGDMVGFAAATYMRGVPVVQIPTTLLSMVDSSIGGKTAIDTPYGKNLVGAFWQPKRVYIDLKFLQTLPRREVINGMAEVIKTAAIWDAAEFAALEANADQVLAYLSTDRVASEPDAEIAAILKRIVLGSARIKADVVSQDEKEGGLRNLLNFGHSIGHAMEAILAPQILHGECVAIGMVKEAELSRYLGILPPAAVARIVKCLGSYGLPVSLNDKVVRRRSANRKLPVDELISIMAVDKKNAGGKKRIVLLSAIGTCYEPKATAVIDRDIRVILSPAVQVHPRAPVPNSVTCTPPGSKSISNRALVLAALGAGKCRITNLLHSDDTQVMLSALTQLGAASFAWEDNGRVLVVDGKGGAMKACSEHLYLGNAGTASRFLTTVAALAHPSDVKSTTLTGNARMKERPIGPLVESLRSNGIDVTFKERPGSLPVQVAANGGFAGGEINLAATISSQFVSSLLMCAPYAKSPVTLRLVGGKPVSQAYINMTITMMATFGVHVQRSTKEPNTYHIPAQSYKNPAEYEVESDASSATYPLAIAAITGKTCTIPNIGASSLQGDARFAVDVLRPMGCRVEQSERSTTVTGPAPGTLMPLASIDMEPMTDAFLTACVLAAVASPGGVTKITGIANQRVKECDRITAMSSQLAKFGVKCHEHDDGIDVLGKGLGIQAPTSGIFCWDDHRVAMSFSVLALVAPGPVTIEEKECTAKTWPGWWDAMSQEFQVELEGIEPAAPLTNGTNAVPRNDKSVFLTGMRGAGKTTAGHWAGLALGWPFVDLDQELERVHNEKVDVMVRTHGWEEFRRRETALLKQVMKEKSNGHVFACGGGVVEVEENRQALINHKNNGGIVLWIHRSTRNIVDYLNIDKTRPAYVDDIEGVYNRRKPWYDLVSNYIFYGTNVEFYGSKTAMETAEREKFATLLRSVSLRTPHSFERINKKQRSFFVSLTLPLVDQEAAPMIRDACSGSDVVELRVDLLKDPNEKAPGLPGIDFVIEQTSLLRAAINIPILFTLRTVSQGGKFPDKAVEEAKALYHTAFRLGCEFVDLEMSWPEDVLTELSESKGTSRILASHHSWIGMSWSDGSWMTYYNRALQFGDVIKLVGTARDSEENDALEGFRRWANKANPSTPLIAINMGTLGQLSRIRNPVLTPVSHPALPFKAAPGQLSAREIRQAMTLIGETQAKQFLIFGSPVGHSRSPALHNTLFADVGLPHSYSAHDTANAADLRDIIRRPEFGGASVTIPLKLDVIPLLDGLSSSAKILRAVNTIVPTDGQLIGHNTDWKGITTALKQFGAPAAEHSASALVVGGGGTSRAAIYALHMMEFTPIYMVGRNAQKLQSVADDFPVEYNIKVLSSVDEIKKIGVSPMAAVGTIPADLPIDEKLKGLLKTALSLKAPEKTDDAEGGEIRTRVLLEMAYKPRVTELMDLATEAGWTSVPGLEALTAQGVEQFALWTGIVPDYAAARAAVLGEQQ</sequence>
<evidence type="ECO:0000256" key="21">
    <source>
        <dbReference type="ARBA" id="ARBA00054455"/>
    </source>
</evidence>
<dbReference type="InterPro" id="IPR023000">
    <property type="entry name" value="Shikimate_kinase_CS"/>
</dbReference>
<comment type="similarity">
    <text evidence="22">In the 4th section; belongs to the type-I 3-dehydroquinase family.</text>
</comment>
<evidence type="ECO:0000256" key="1">
    <source>
        <dbReference type="ARBA" id="ARBA00002641"/>
    </source>
</evidence>
<dbReference type="SUPFAM" id="SSF52540">
    <property type="entry name" value="P-loop containing nucleoside triphosphate hydrolases"/>
    <property type="match status" value="1"/>
</dbReference>
<evidence type="ECO:0000256" key="12">
    <source>
        <dbReference type="ARBA" id="ARBA00022833"/>
    </source>
</evidence>
<dbReference type="HAMAP" id="MF_03143">
    <property type="entry name" value="Pentafunct_AroM"/>
    <property type="match status" value="1"/>
</dbReference>
<keyword evidence="8 22" id="KW-0808">Transferase</keyword>
<dbReference type="GO" id="GO:0046872">
    <property type="term" value="F:metal ion binding"/>
    <property type="evidence" value="ECO:0007669"/>
    <property type="project" value="UniProtKB-KW"/>
</dbReference>
<evidence type="ECO:0000256" key="17">
    <source>
        <dbReference type="ARBA" id="ARBA00023239"/>
    </source>
</evidence>
<dbReference type="GO" id="GO:0004765">
    <property type="term" value="F:shikimate kinase activity"/>
    <property type="evidence" value="ECO:0007669"/>
    <property type="project" value="UniProtKB-EC"/>
</dbReference>
<dbReference type="Gene3D" id="3.20.20.70">
    <property type="entry name" value="Aldolase class I"/>
    <property type="match status" value="1"/>
</dbReference>
<dbReference type="Pfam" id="PF01761">
    <property type="entry name" value="DHQ_synthase"/>
    <property type="match status" value="1"/>
</dbReference>
<comment type="similarity">
    <text evidence="22">In the 3rd section; belongs to the shikimate kinase family.</text>
</comment>
<dbReference type="FunFam" id="3.65.10.10:FF:000007">
    <property type="entry name" value="Pentafunctional AROM polypeptide"/>
    <property type="match status" value="1"/>
</dbReference>
<evidence type="ECO:0000256" key="4">
    <source>
        <dbReference type="ARBA" id="ARBA00004842"/>
    </source>
</evidence>
<protein>
    <recommendedName>
        <fullName evidence="22">Pentafunctional AROM polypeptide</fullName>
    </recommendedName>
    <domain>
        <recommendedName>
            <fullName evidence="22">3-dehydroquinate synthase</fullName>
            <shortName evidence="22">DHQS</shortName>
            <ecNumber evidence="22">4.2.3.4</ecNumber>
        </recommendedName>
    </domain>
    <domain>
        <recommendedName>
            <fullName evidence="22">3-phosphoshikimate 1-carboxyvinyltransferase</fullName>
            <ecNumber evidence="22">2.5.1.19</ecNumber>
        </recommendedName>
    </domain>
    <domain>
        <recommendedName>
            <fullName evidence="22">Shikimate kinase</fullName>
            <shortName evidence="22">SK</shortName>
            <ecNumber evidence="22">2.7.1.71</ecNumber>
        </recommendedName>
    </domain>
    <domain>
        <recommendedName>
            <fullName evidence="22">3-dehydroquinate dehydratase</fullName>
            <shortName evidence="22">3-dehydroquinase</shortName>
            <ecNumber evidence="22">4.2.1.10</ecNumber>
        </recommendedName>
    </domain>
    <domain>
        <recommendedName>
            <fullName evidence="22">Shikimate dehydrogenase</fullName>
            <ecNumber evidence="22">1.1.1.25</ecNumber>
        </recommendedName>
    </domain>
</protein>
<dbReference type="CDD" id="cd00464">
    <property type="entry name" value="SK"/>
    <property type="match status" value="1"/>
</dbReference>
<dbReference type="CDD" id="cd08195">
    <property type="entry name" value="DHQS"/>
    <property type="match status" value="1"/>
</dbReference>
<evidence type="ECO:0000259" key="25">
    <source>
        <dbReference type="Pfam" id="PF08501"/>
    </source>
</evidence>
<dbReference type="GO" id="GO:0008652">
    <property type="term" value="P:amino acid biosynthetic process"/>
    <property type="evidence" value="ECO:0007669"/>
    <property type="project" value="UniProtKB-KW"/>
</dbReference>
<dbReference type="HAMAP" id="MF_00110">
    <property type="entry name" value="DHQ_synthase"/>
    <property type="match status" value="1"/>
</dbReference>
<keyword evidence="11 22" id="KW-0418">Kinase</keyword>
<feature type="domain" description="SDH C-terminal" evidence="26">
    <location>
        <begin position="1557"/>
        <end position="1587"/>
    </location>
</feature>
<comment type="pathway">
    <text evidence="22">Metabolic intermediate biosynthesis; chorismate biosynthesis; chorismate from D-erythrose 4-phosphate and phosphoenolpyruvate: step 3/7.</text>
</comment>
<feature type="domain" description="3-dehydroquinate synthase N-terminal" evidence="24">
    <location>
        <begin position="86"/>
        <end position="198"/>
    </location>
</feature>
<dbReference type="FunFam" id="1.20.1090.10:FF:000007">
    <property type="entry name" value="Pentafunctional AROM polypeptide"/>
    <property type="match status" value="1"/>
</dbReference>
<keyword evidence="6 22" id="KW-0963">Cytoplasm</keyword>
<keyword evidence="14" id="KW-0521">NADP</keyword>
<dbReference type="HAMAP" id="MF_00109">
    <property type="entry name" value="Shikimate_kinase"/>
    <property type="match status" value="1"/>
</dbReference>
<evidence type="ECO:0000259" key="24">
    <source>
        <dbReference type="Pfam" id="PF01761"/>
    </source>
</evidence>
<evidence type="ECO:0000256" key="9">
    <source>
        <dbReference type="ARBA" id="ARBA00022723"/>
    </source>
</evidence>
<dbReference type="OrthoDB" id="197068at2759"/>
<dbReference type="Pfam" id="PF18317">
    <property type="entry name" value="SDH_C"/>
    <property type="match status" value="1"/>
</dbReference>
<comment type="catalytic activity">
    <reaction evidence="22">
        <text>3-dehydroquinate = 3-dehydroshikimate + H2O</text>
        <dbReference type="Rhea" id="RHEA:21096"/>
        <dbReference type="ChEBI" id="CHEBI:15377"/>
        <dbReference type="ChEBI" id="CHEBI:16630"/>
        <dbReference type="ChEBI" id="CHEBI:32364"/>
        <dbReference type="EC" id="4.2.1.10"/>
    </reaction>
</comment>
<dbReference type="SUPFAM" id="SSF53223">
    <property type="entry name" value="Aminoacid dehydrogenase-like, N-terminal domain"/>
    <property type="match status" value="1"/>
</dbReference>
<dbReference type="SUPFAM" id="SSF51569">
    <property type="entry name" value="Aldolase"/>
    <property type="match status" value="1"/>
</dbReference>
<dbReference type="InterPro" id="IPR046346">
    <property type="entry name" value="Aminoacid_DH-like_N_sf"/>
</dbReference>
<keyword evidence="18" id="KW-0511">Multifunctional enzyme</keyword>
<dbReference type="Proteomes" id="UP000327013">
    <property type="component" value="Unassembled WGS sequence"/>
</dbReference>
<comment type="similarity">
    <text evidence="22">In the N-terminal section; belongs to the dehydroquinate synthase family.</text>
</comment>
<comment type="similarity">
    <text evidence="22">In the 2nd section; belongs to the EPSP synthase family.</text>
</comment>
<dbReference type="InterPro" id="IPR013785">
    <property type="entry name" value="Aldolase_TIM"/>
</dbReference>
<evidence type="ECO:0000256" key="5">
    <source>
        <dbReference type="ARBA" id="ARBA00009948"/>
    </source>
</evidence>
<evidence type="ECO:0000313" key="28">
    <source>
        <dbReference type="EMBL" id="KAB8349443.1"/>
    </source>
</evidence>
<keyword evidence="17 22" id="KW-0456">Lyase</keyword>
<evidence type="ECO:0000256" key="10">
    <source>
        <dbReference type="ARBA" id="ARBA00022741"/>
    </source>
</evidence>
<comment type="similarity">
    <text evidence="22">In the C-terminal section; belongs to the shikimate dehydrogenase family.</text>
</comment>
<evidence type="ECO:0000256" key="11">
    <source>
        <dbReference type="ARBA" id="ARBA00022777"/>
    </source>
</evidence>
<dbReference type="FunFam" id="3.40.50.1970:FF:000007">
    <property type="entry name" value="Pentafunctional AROM polypeptide"/>
    <property type="match status" value="1"/>
</dbReference>
<dbReference type="Pfam" id="PF01202">
    <property type="entry name" value="SKI"/>
    <property type="match status" value="1"/>
</dbReference>
<evidence type="ECO:0000256" key="3">
    <source>
        <dbReference type="ARBA" id="ARBA00004811"/>
    </source>
</evidence>
<dbReference type="EC" id="4.2.3.4" evidence="22"/>
<evidence type="ECO:0000256" key="6">
    <source>
        <dbReference type="ARBA" id="ARBA00022490"/>
    </source>
</evidence>
<dbReference type="InterPro" id="IPR016037">
    <property type="entry name" value="DHQ_synth_AroB"/>
</dbReference>
<evidence type="ECO:0000259" key="26">
    <source>
        <dbReference type="Pfam" id="PF18317"/>
    </source>
</evidence>
<dbReference type="UniPathway" id="UPA00053">
    <property type="reaction ID" value="UER00085"/>
</dbReference>
<evidence type="ECO:0000256" key="14">
    <source>
        <dbReference type="ARBA" id="ARBA00022857"/>
    </source>
</evidence>
<dbReference type="NCBIfam" id="TIGR01093">
    <property type="entry name" value="aroD"/>
    <property type="match status" value="1"/>
</dbReference>
<dbReference type="InterPro" id="IPR010110">
    <property type="entry name" value="Shikimate_DH_AroM-type"/>
</dbReference>
<evidence type="ECO:0000256" key="15">
    <source>
        <dbReference type="ARBA" id="ARBA00023002"/>
    </source>
</evidence>
<dbReference type="EC" id="4.2.1.10" evidence="22"/>
<dbReference type="Gene3D" id="3.65.10.10">
    <property type="entry name" value="Enolpyruvate transferase domain"/>
    <property type="match status" value="2"/>
</dbReference>
<dbReference type="GO" id="GO:0003856">
    <property type="term" value="F:3-dehydroquinate synthase activity"/>
    <property type="evidence" value="ECO:0007669"/>
    <property type="project" value="UniProtKB-EC"/>
</dbReference>
<dbReference type="Gene3D" id="3.40.50.720">
    <property type="entry name" value="NAD(P)-binding Rossmann-like Domain"/>
    <property type="match status" value="1"/>
</dbReference>
<dbReference type="InterPro" id="IPR001381">
    <property type="entry name" value="DHquinase_I"/>
</dbReference>
<evidence type="ECO:0000256" key="22">
    <source>
        <dbReference type="PIRNR" id="PIRNR000514"/>
    </source>
</evidence>
<dbReference type="Pfam" id="PF01487">
    <property type="entry name" value="DHquinase_I"/>
    <property type="match status" value="1"/>
</dbReference>
<dbReference type="Pfam" id="PF00275">
    <property type="entry name" value="EPSP_synthase"/>
    <property type="match status" value="1"/>
</dbReference>
<comment type="function">
    <text evidence="1">Catalyzes the specific phosphorylation of the 3-hydroxyl group of shikimic acid using ATP as a cosubstrate.</text>
</comment>
<dbReference type="Gene3D" id="3.40.50.10860">
    <property type="entry name" value="Leucine Dehydrogenase, chain A, domain 1"/>
    <property type="match status" value="1"/>
</dbReference>
<dbReference type="CDD" id="cd01556">
    <property type="entry name" value="EPSP_synthase"/>
    <property type="match status" value="1"/>
</dbReference>
<dbReference type="PROSITE" id="PS00885">
    <property type="entry name" value="EPSP_SYNTHASE_2"/>
    <property type="match status" value="1"/>
</dbReference>
<comment type="pathway">
    <text evidence="3 22">Metabolic intermediate biosynthesis; chorismate biosynthesis; chorismate from D-erythrose 4-phosphate and phosphoenolpyruvate: step 6/7.</text>
</comment>
<comment type="catalytic activity">
    <reaction evidence="20 22">
        <text>shikimate + ATP = 3-phosphoshikimate + ADP + H(+)</text>
        <dbReference type="Rhea" id="RHEA:13121"/>
        <dbReference type="ChEBI" id="CHEBI:15378"/>
        <dbReference type="ChEBI" id="CHEBI:30616"/>
        <dbReference type="ChEBI" id="CHEBI:36208"/>
        <dbReference type="ChEBI" id="CHEBI:145989"/>
        <dbReference type="ChEBI" id="CHEBI:456216"/>
        <dbReference type="EC" id="2.7.1.71"/>
    </reaction>
</comment>
<evidence type="ECO:0000256" key="20">
    <source>
        <dbReference type="ARBA" id="ARBA00048567"/>
    </source>
</evidence>
<dbReference type="InterPro" id="IPR000623">
    <property type="entry name" value="Shikimate_kinase/TSH1"/>
</dbReference>
<proteinExistence type="inferred from homology"/>
<keyword evidence="15 22" id="KW-0560">Oxidoreductase</keyword>
<dbReference type="FunFam" id="3.20.20.70:FF:000135">
    <property type="entry name" value="Pentafunctional AROM polypeptide"/>
    <property type="match status" value="1"/>
</dbReference>
<dbReference type="Gene3D" id="3.40.50.300">
    <property type="entry name" value="P-loop containing nucleotide triphosphate hydrolases"/>
    <property type="match status" value="1"/>
</dbReference>
<comment type="subunit">
    <text evidence="22">Homodimer.</text>
</comment>
<comment type="subcellular location">
    <subcellularLocation>
        <location evidence="2 22">Cytoplasm</location>
    </subcellularLocation>
</comment>
<dbReference type="PANTHER" id="PTHR21090">
    <property type="entry name" value="AROM/DEHYDROQUINATE SYNTHASE"/>
    <property type="match status" value="1"/>
</dbReference>
<evidence type="ECO:0000259" key="27">
    <source>
        <dbReference type="Pfam" id="PF24621"/>
    </source>
</evidence>
<keyword evidence="29" id="KW-1185">Reference proteome</keyword>
<evidence type="ECO:0000256" key="16">
    <source>
        <dbReference type="ARBA" id="ARBA00023141"/>
    </source>
</evidence>
<dbReference type="GO" id="GO:0003866">
    <property type="term" value="F:3-phosphoshikimate 1-carboxyvinyltransferase activity"/>
    <property type="evidence" value="ECO:0007669"/>
    <property type="project" value="UniProtKB-EC"/>
</dbReference>
<feature type="domain" description="3-dehydroquinate synthase C-terminal" evidence="27">
    <location>
        <begin position="200"/>
        <end position="366"/>
    </location>
</feature>
<dbReference type="SUPFAM" id="SSF56796">
    <property type="entry name" value="Dehydroquinate synthase-like"/>
    <property type="match status" value="1"/>
</dbReference>
<dbReference type="CDD" id="cd00502">
    <property type="entry name" value="DHQase_I"/>
    <property type="match status" value="1"/>
</dbReference>
<dbReference type="Gene3D" id="3.40.50.1970">
    <property type="match status" value="1"/>
</dbReference>
<dbReference type="InterPro" id="IPR023193">
    <property type="entry name" value="EPSP_synthase_CS"/>
</dbReference>
<comment type="catalytic activity">
    <reaction evidence="22">
        <text>shikimate + NADP(+) = 3-dehydroshikimate + NADPH + H(+)</text>
        <dbReference type="Rhea" id="RHEA:17737"/>
        <dbReference type="ChEBI" id="CHEBI:15378"/>
        <dbReference type="ChEBI" id="CHEBI:16630"/>
        <dbReference type="ChEBI" id="CHEBI:36208"/>
        <dbReference type="ChEBI" id="CHEBI:57783"/>
        <dbReference type="ChEBI" id="CHEBI:58349"/>
        <dbReference type="EC" id="1.1.1.25"/>
    </reaction>
</comment>
<dbReference type="GO" id="GO:0005524">
    <property type="term" value="F:ATP binding"/>
    <property type="evidence" value="ECO:0007669"/>
    <property type="project" value="UniProtKB-KW"/>
</dbReference>
<gene>
    <name evidence="28" type="ORF">FH972_023470</name>
</gene>
<keyword evidence="7 22" id="KW-0028">Amino-acid biosynthesis</keyword>
<comment type="caution">
    <text evidence="28">The sequence shown here is derived from an EMBL/GenBank/DDBJ whole genome shotgun (WGS) entry which is preliminary data.</text>
</comment>
<dbReference type="Gene3D" id="1.20.1090.10">
    <property type="entry name" value="Dehydroquinate synthase-like - alpha domain"/>
    <property type="match status" value="1"/>
</dbReference>
<dbReference type="EC" id="1.1.1.25" evidence="22"/>
<organism evidence="28 29">
    <name type="scientific">Carpinus fangiana</name>
    <dbReference type="NCBI Taxonomy" id="176857"/>
    <lineage>
        <taxon>Eukaryota</taxon>
        <taxon>Viridiplantae</taxon>
        <taxon>Streptophyta</taxon>
        <taxon>Embryophyta</taxon>
        <taxon>Tracheophyta</taxon>
        <taxon>Spermatophyta</taxon>
        <taxon>Magnoliopsida</taxon>
        <taxon>eudicotyledons</taxon>
        <taxon>Gunneridae</taxon>
        <taxon>Pentapetalae</taxon>
        <taxon>rosids</taxon>
        <taxon>fabids</taxon>
        <taxon>Fagales</taxon>
        <taxon>Betulaceae</taxon>
        <taxon>Carpinus</taxon>
    </lineage>
</organism>
<comment type="pathway">
    <text evidence="4 22">Metabolic intermediate biosynthesis; chorismate biosynthesis; chorismate from D-erythrose 4-phosphate and phosphoenolpyruvate: step 5/7.</text>
</comment>
<dbReference type="CDD" id="cd01065">
    <property type="entry name" value="NAD_bind_Shikimate_DH"/>
    <property type="match status" value="1"/>
</dbReference>
<dbReference type="InterPro" id="IPR013792">
    <property type="entry name" value="RNA3'P_cycl/enolpyr_Trfase_a/b"/>
</dbReference>
<evidence type="ECO:0000259" key="23">
    <source>
        <dbReference type="Pfam" id="PF00275"/>
    </source>
</evidence>
<dbReference type="GO" id="GO:0009073">
    <property type="term" value="P:aromatic amino acid family biosynthetic process"/>
    <property type="evidence" value="ECO:0007669"/>
    <property type="project" value="UniProtKB-KW"/>
</dbReference>
<dbReference type="GO" id="GO:0005737">
    <property type="term" value="C:cytoplasm"/>
    <property type="evidence" value="ECO:0007669"/>
    <property type="project" value="UniProtKB-SubCell"/>
</dbReference>
<comment type="similarity">
    <text evidence="5">Belongs to the EPSP synthase family.</text>
</comment>
<dbReference type="InterPro" id="IPR036968">
    <property type="entry name" value="Enolpyruvate_Tfrase_sf"/>
</dbReference>
<dbReference type="InterPro" id="IPR008289">
    <property type="entry name" value="Pentafunct_AroM"/>
</dbReference>
<evidence type="ECO:0000256" key="2">
    <source>
        <dbReference type="ARBA" id="ARBA00004496"/>
    </source>
</evidence>
<dbReference type="PROSITE" id="PS01128">
    <property type="entry name" value="SHIKIMATE_KINASE"/>
    <property type="match status" value="1"/>
</dbReference>
<evidence type="ECO:0000256" key="19">
    <source>
        <dbReference type="ARBA" id="ARBA00044633"/>
    </source>
</evidence>
<name>A0A5N6KVW1_9ROSI</name>
<dbReference type="PRINTS" id="PR01100">
    <property type="entry name" value="SHIKIMTKNASE"/>
</dbReference>
<evidence type="ECO:0000313" key="29">
    <source>
        <dbReference type="Proteomes" id="UP000327013"/>
    </source>
</evidence>
<dbReference type="PANTHER" id="PTHR21090:SF5">
    <property type="entry name" value="PENTAFUNCTIONAL AROM POLYPEPTIDE"/>
    <property type="match status" value="1"/>
</dbReference>
<dbReference type="GO" id="GO:0004764">
    <property type="term" value="F:shikimate 3-dehydrogenase (NADP+) activity"/>
    <property type="evidence" value="ECO:0007669"/>
    <property type="project" value="UniProtKB-EC"/>
</dbReference>
<keyword evidence="12 22" id="KW-0862">Zinc</keyword>
<dbReference type="NCBIfam" id="TIGR01356">
    <property type="entry name" value="aroA"/>
    <property type="match status" value="1"/>
</dbReference>
<dbReference type="InterPro" id="IPR036291">
    <property type="entry name" value="NAD(P)-bd_dom_sf"/>
</dbReference>
<dbReference type="Pfam" id="PF24621">
    <property type="entry name" value="DHQS_C"/>
    <property type="match status" value="1"/>
</dbReference>
<dbReference type="EC" id="2.7.1.71" evidence="22"/>
<dbReference type="SUPFAM" id="SSF55205">
    <property type="entry name" value="EPT/RTPC-like"/>
    <property type="match status" value="1"/>
</dbReference>
<dbReference type="InterPro" id="IPR013708">
    <property type="entry name" value="Shikimate_DH-bd_N"/>
</dbReference>
<keyword evidence="16 22" id="KW-0057">Aromatic amino acid biosynthesis</keyword>
<dbReference type="PROSITE" id="PS00104">
    <property type="entry name" value="EPSP_SYNTHASE_1"/>
    <property type="match status" value="1"/>
</dbReference>
<dbReference type="SUPFAM" id="SSF51735">
    <property type="entry name" value="NAD(P)-binding Rossmann-fold domains"/>
    <property type="match status" value="1"/>
</dbReference>
<comment type="pathway">
    <text evidence="22">Metabolic intermediate biosynthesis; chorismate biosynthesis; chorismate from D-erythrose 4-phosphate and phosphoenolpyruvate: step 2/7.</text>
</comment>
<dbReference type="InterPro" id="IPR001986">
    <property type="entry name" value="Enolpyruvate_Tfrase_dom"/>
</dbReference>
<feature type="domain" description="Enolpyruvate transferase" evidence="23">
    <location>
        <begin position="416"/>
        <end position="840"/>
    </location>
</feature>
<dbReference type="InterPro" id="IPR030960">
    <property type="entry name" value="DHQS/DOIS_N"/>
</dbReference>
<comment type="catalytic activity">
    <reaction evidence="22">
        <text>7-phospho-2-dehydro-3-deoxy-D-arabino-heptonate = 3-dehydroquinate + phosphate</text>
        <dbReference type="Rhea" id="RHEA:21968"/>
        <dbReference type="ChEBI" id="CHEBI:32364"/>
        <dbReference type="ChEBI" id="CHEBI:43474"/>
        <dbReference type="ChEBI" id="CHEBI:58394"/>
        <dbReference type="EC" id="4.2.3.4"/>
    </reaction>
</comment>
<dbReference type="Pfam" id="PF08501">
    <property type="entry name" value="Shikimate_dh_N"/>
    <property type="match status" value="1"/>
</dbReference>
<dbReference type="NCBIfam" id="TIGR01809">
    <property type="entry name" value="Shik-DH-AROM"/>
    <property type="match status" value="1"/>
</dbReference>
<keyword evidence="9 22" id="KW-0479">Metal-binding</keyword>
<comment type="function">
    <text evidence="21 22">The AROM polypeptide catalyzes 5 consecutive enzymatic reactions in prechorismate polyaromatic amino acid biosynthesis.</text>
</comment>
<dbReference type="InterPro" id="IPR056179">
    <property type="entry name" value="DHQS_C"/>
</dbReference>
<dbReference type="InterPro" id="IPR041121">
    <property type="entry name" value="SDH_C"/>
</dbReference>
<evidence type="ECO:0000256" key="13">
    <source>
        <dbReference type="ARBA" id="ARBA00022840"/>
    </source>
</evidence>
<comment type="pathway">
    <text evidence="22">Metabolic intermediate biosynthesis; chorismate biosynthesis; chorismate from D-erythrose 4-phosphate and phosphoenolpyruvate: step 4/7.</text>
</comment>
<dbReference type="EC" id="2.5.1.19" evidence="22"/>
<keyword evidence="13" id="KW-0067">ATP-binding</keyword>
<dbReference type="NCBIfam" id="TIGR01357">
    <property type="entry name" value="aroB"/>
    <property type="match status" value="1"/>
</dbReference>
<dbReference type="GO" id="GO:0009423">
    <property type="term" value="P:chorismate biosynthetic process"/>
    <property type="evidence" value="ECO:0007669"/>
    <property type="project" value="UniProtKB-UniPathway"/>
</dbReference>
<dbReference type="EMBL" id="VIBQ01000014">
    <property type="protein sequence ID" value="KAB8349443.1"/>
    <property type="molecule type" value="Genomic_DNA"/>
</dbReference>
<dbReference type="InterPro" id="IPR027417">
    <property type="entry name" value="P-loop_NTPase"/>
</dbReference>
<feature type="domain" description="Shikimate dehydrogenase substrate binding N-terminal" evidence="25">
    <location>
        <begin position="1307"/>
        <end position="1387"/>
    </location>
</feature>